<gene>
    <name evidence="1" type="ORF">PHLCEN_2v12558</name>
</gene>
<protein>
    <submittedName>
        <fullName evidence="1">Uncharacterized protein</fullName>
    </submittedName>
</protein>
<comment type="caution">
    <text evidence="1">The sequence shown here is derived from an EMBL/GenBank/DDBJ whole genome shotgun (WGS) entry which is preliminary data.</text>
</comment>
<name>A0A2R6NGU4_9APHY</name>
<sequence length="51" mass="5540">MSEYSTGDTGLSVTRKDFLMDEDTYVGSVSDYDPSRHGLGGILTGILKQPE</sequence>
<organism evidence="1 2">
    <name type="scientific">Hermanssonia centrifuga</name>
    <dbReference type="NCBI Taxonomy" id="98765"/>
    <lineage>
        <taxon>Eukaryota</taxon>
        <taxon>Fungi</taxon>
        <taxon>Dikarya</taxon>
        <taxon>Basidiomycota</taxon>
        <taxon>Agaricomycotina</taxon>
        <taxon>Agaricomycetes</taxon>
        <taxon>Polyporales</taxon>
        <taxon>Meruliaceae</taxon>
        <taxon>Hermanssonia</taxon>
    </lineage>
</organism>
<evidence type="ECO:0000313" key="2">
    <source>
        <dbReference type="Proteomes" id="UP000186601"/>
    </source>
</evidence>
<keyword evidence="2" id="KW-1185">Reference proteome</keyword>
<dbReference type="EMBL" id="MLYV02001271">
    <property type="protein sequence ID" value="PSR71549.1"/>
    <property type="molecule type" value="Genomic_DNA"/>
</dbReference>
<reference evidence="1 2" key="1">
    <citation type="submission" date="2018-02" db="EMBL/GenBank/DDBJ databases">
        <title>Genome sequence of the basidiomycete white-rot fungus Phlebia centrifuga.</title>
        <authorList>
            <person name="Granchi Z."/>
            <person name="Peng M."/>
            <person name="de Vries R.P."/>
            <person name="Hilden K."/>
            <person name="Makela M.R."/>
            <person name="Grigoriev I."/>
            <person name="Riley R."/>
        </authorList>
    </citation>
    <scope>NUCLEOTIDE SEQUENCE [LARGE SCALE GENOMIC DNA]</scope>
    <source>
        <strain evidence="1 2">FBCC195</strain>
    </source>
</reference>
<evidence type="ECO:0000313" key="1">
    <source>
        <dbReference type="EMBL" id="PSR71549.1"/>
    </source>
</evidence>
<accession>A0A2R6NGU4</accession>
<dbReference type="Proteomes" id="UP000186601">
    <property type="component" value="Unassembled WGS sequence"/>
</dbReference>
<proteinExistence type="predicted"/>
<dbReference type="AlphaFoldDB" id="A0A2R6NGU4"/>